<accession>A0A061SIR6</accession>
<protein>
    <submittedName>
        <fullName evidence="2">Uncharacterized protein</fullName>
    </submittedName>
</protein>
<proteinExistence type="predicted"/>
<name>A0A061SIR6_9CHLO</name>
<organism evidence="2">
    <name type="scientific">Tetraselmis sp. GSL018</name>
    <dbReference type="NCBI Taxonomy" id="582737"/>
    <lineage>
        <taxon>Eukaryota</taxon>
        <taxon>Viridiplantae</taxon>
        <taxon>Chlorophyta</taxon>
        <taxon>core chlorophytes</taxon>
        <taxon>Chlorodendrophyceae</taxon>
        <taxon>Chlorodendrales</taxon>
        <taxon>Chlorodendraceae</taxon>
        <taxon>Tetraselmis</taxon>
    </lineage>
</organism>
<reference evidence="2" key="1">
    <citation type="submission" date="2014-05" db="EMBL/GenBank/DDBJ databases">
        <title>The transcriptome of the halophilic microalga Tetraselmis sp. GSL018 isolated from the Great Salt Lake, Utah.</title>
        <authorList>
            <person name="Jinkerson R.E."/>
            <person name="D'Adamo S."/>
            <person name="Posewitz M.C."/>
        </authorList>
    </citation>
    <scope>NUCLEOTIDE SEQUENCE</scope>
    <source>
        <strain evidence="2">GSL018</strain>
    </source>
</reference>
<feature type="compositionally biased region" description="Polar residues" evidence="1">
    <location>
        <begin position="57"/>
        <end position="69"/>
    </location>
</feature>
<feature type="non-terminal residue" evidence="2">
    <location>
        <position position="1"/>
    </location>
</feature>
<feature type="region of interest" description="Disordered" evidence="1">
    <location>
        <begin position="48"/>
        <end position="69"/>
    </location>
</feature>
<evidence type="ECO:0000313" key="2">
    <source>
        <dbReference type="EMBL" id="JAC84153.1"/>
    </source>
</evidence>
<sequence length="69" mass="7710">DPKIINFRNKDTSMATELGPRAAQHTSSVRASNRCMPRWVGEVHPPMPVEGWKPSQGRENIQQVQAALT</sequence>
<gene>
    <name evidence="2" type="ORF">TSPGSL018_1659</name>
</gene>
<dbReference type="EMBL" id="GBEZ01000755">
    <property type="protein sequence ID" value="JAC84153.1"/>
    <property type="molecule type" value="Transcribed_RNA"/>
</dbReference>
<evidence type="ECO:0000256" key="1">
    <source>
        <dbReference type="SAM" id="MobiDB-lite"/>
    </source>
</evidence>
<dbReference type="AlphaFoldDB" id="A0A061SIR6"/>